<dbReference type="InterPro" id="IPR023210">
    <property type="entry name" value="NADP_OxRdtase_dom"/>
</dbReference>
<dbReference type="PANTHER" id="PTHR43827">
    <property type="entry name" value="2,5-DIKETO-D-GLUCONIC ACID REDUCTASE"/>
    <property type="match status" value="1"/>
</dbReference>
<dbReference type="PANTHER" id="PTHR43827:SF3">
    <property type="entry name" value="NADP-DEPENDENT OXIDOREDUCTASE DOMAIN-CONTAINING PROTEIN"/>
    <property type="match status" value="1"/>
</dbReference>
<protein>
    <submittedName>
        <fullName evidence="5">Aldo_ket_red domain-containing protein</fullName>
    </submittedName>
</protein>
<proteinExistence type="inferred from homology"/>
<dbReference type="AlphaFoldDB" id="A0A183EXD2"/>
<evidence type="ECO:0000256" key="1">
    <source>
        <dbReference type="ARBA" id="ARBA00007905"/>
    </source>
</evidence>
<dbReference type="GO" id="GO:0016616">
    <property type="term" value="F:oxidoreductase activity, acting on the CH-OH group of donors, NAD or NADP as acceptor"/>
    <property type="evidence" value="ECO:0007669"/>
    <property type="project" value="UniProtKB-ARBA"/>
</dbReference>
<dbReference type="Gene3D" id="3.20.20.100">
    <property type="entry name" value="NADP-dependent oxidoreductase domain"/>
    <property type="match status" value="1"/>
</dbReference>
<name>A0A183EXD2_9BILA</name>
<feature type="domain" description="NADP-dependent oxidoreductase" evidence="4">
    <location>
        <begin position="2"/>
        <end position="48"/>
    </location>
</feature>
<evidence type="ECO:0000256" key="3">
    <source>
        <dbReference type="ARBA" id="ARBA00023002"/>
    </source>
</evidence>
<evidence type="ECO:0000313" key="5">
    <source>
        <dbReference type="WBParaSite" id="GPUH_0002565301-mRNA-1"/>
    </source>
</evidence>
<dbReference type="InterPro" id="IPR020471">
    <property type="entry name" value="AKR"/>
</dbReference>
<evidence type="ECO:0000259" key="4">
    <source>
        <dbReference type="Pfam" id="PF00248"/>
    </source>
</evidence>
<dbReference type="WBParaSite" id="GPUH_0002565301-mRNA-1">
    <property type="protein sequence ID" value="GPUH_0002565301-mRNA-1"/>
    <property type="gene ID" value="GPUH_0002565301"/>
</dbReference>
<sequence>LQVILRWSLQHGNVIIPKSVSAEKIKENIDIFDFELKPDEMAIIDGLDRNLRLLDLTARDGDHPFFPFLEEY</sequence>
<organism evidence="5">
    <name type="scientific">Gongylonema pulchrum</name>
    <dbReference type="NCBI Taxonomy" id="637853"/>
    <lineage>
        <taxon>Eukaryota</taxon>
        <taxon>Metazoa</taxon>
        <taxon>Ecdysozoa</taxon>
        <taxon>Nematoda</taxon>
        <taxon>Chromadorea</taxon>
        <taxon>Rhabditida</taxon>
        <taxon>Spirurina</taxon>
        <taxon>Spiruromorpha</taxon>
        <taxon>Spiruroidea</taxon>
        <taxon>Gongylonematidae</taxon>
        <taxon>Gongylonema</taxon>
    </lineage>
</organism>
<comment type="similarity">
    <text evidence="1">Belongs to the aldo/keto reductase family.</text>
</comment>
<keyword evidence="3" id="KW-0560">Oxidoreductase</keyword>
<keyword evidence="2" id="KW-0521">NADP</keyword>
<dbReference type="InterPro" id="IPR036812">
    <property type="entry name" value="NAD(P)_OxRdtase_dom_sf"/>
</dbReference>
<accession>A0A183EXD2</accession>
<reference evidence="5" key="1">
    <citation type="submission" date="2016-06" db="UniProtKB">
        <authorList>
            <consortium name="WormBaseParasite"/>
        </authorList>
    </citation>
    <scope>IDENTIFICATION</scope>
</reference>
<dbReference type="SUPFAM" id="SSF51430">
    <property type="entry name" value="NAD(P)-linked oxidoreductase"/>
    <property type="match status" value="1"/>
</dbReference>
<evidence type="ECO:0000256" key="2">
    <source>
        <dbReference type="ARBA" id="ARBA00022857"/>
    </source>
</evidence>
<dbReference type="Pfam" id="PF00248">
    <property type="entry name" value="Aldo_ket_red"/>
    <property type="match status" value="1"/>
</dbReference>